<keyword evidence="16" id="KW-0966">Cell projection</keyword>
<evidence type="ECO:0000256" key="6">
    <source>
        <dbReference type="ARBA" id="ARBA00022530"/>
    </source>
</evidence>
<dbReference type="EMBL" id="CAAE01007771">
    <property type="protein sequence ID" value="CAF90766.1"/>
    <property type="molecule type" value="Genomic_DNA"/>
</dbReference>
<evidence type="ECO:0000256" key="13">
    <source>
        <dbReference type="ARBA" id="ARBA00023136"/>
    </source>
</evidence>
<dbReference type="Pfam" id="PF00008">
    <property type="entry name" value="EGF"/>
    <property type="match status" value="10"/>
</dbReference>
<feature type="domain" description="EGF-like" evidence="20">
    <location>
        <begin position="312"/>
        <end position="348"/>
    </location>
</feature>
<evidence type="ECO:0000256" key="17">
    <source>
        <dbReference type="ARBA" id="ARBA00060989"/>
    </source>
</evidence>
<dbReference type="FunFam" id="2.10.25.10:FF:000122">
    <property type="entry name" value="Protein crumbs homolog 2"/>
    <property type="match status" value="1"/>
</dbReference>
<keyword evidence="5" id="KW-0964">Secreted</keyword>
<proteinExistence type="inferred from homology"/>
<gene>
    <name evidence="21" type="ORF">GSTENG00005171001</name>
</gene>
<dbReference type="InterPro" id="IPR001791">
    <property type="entry name" value="Laminin_G"/>
</dbReference>
<dbReference type="InterPro" id="IPR001881">
    <property type="entry name" value="EGF-like_Ca-bd_dom"/>
</dbReference>
<evidence type="ECO:0000259" key="19">
    <source>
        <dbReference type="PROSITE" id="PS50025"/>
    </source>
</evidence>
<keyword evidence="9" id="KW-0732">Signal</keyword>
<dbReference type="PROSITE" id="PS00010">
    <property type="entry name" value="ASX_HYDROXYL"/>
    <property type="match status" value="12"/>
</dbReference>
<feature type="domain" description="EGF-like" evidence="20">
    <location>
        <begin position="1028"/>
        <end position="1061"/>
    </location>
</feature>
<dbReference type="GO" id="GO:0016324">
    <property type="term" value="C:apical plasma membrane"/>
    <property type="evidence" value="ECO:0007669"/>
    <property type="project" value="UniProtKB-SubCell"/>
</dbReference>
<dbReference type="FunFam" id="2.10.25.10:FF:000123">
    <property type="entry name" value="Crumbs homolog 1 (Drosophila)"/>
    <property type="match status" value="1"/>
</dbReference>
<feature type="domain" description="EGF-like" evidence="20">
    <location>
        <begin position="509"/>
        <end position="549"/>
    </location>
</feature>
<feature type="disulfide bond" evidence="18">
    <location>
        <begin position="147"/>
        <end position="156"/>
    </location>
</feature>
<feature type="domain" description="EGF-like" evidence="20">
    <location>
        <begin position="738"/>
        <end position="774"/>
    </location>
</feature>
<feature type="disulfide bond" evidence="18">
    <location>
        <begin position="185"/>
        <end position="194"/>
    </location>
</feature>
<feature type="domain" description="Laminin G" evidence="19">
    <location>
        <begin position="553"/>
        <end position="736"/>
    </location>
</feature>
<dbReference type="GO" id="GO:0003008">
    <property type="term" value="P:system process"/>
    <property type="evidence" value="ECO:0007669"/>
    <property type="project" value="UniProtKB-ARBA"/>
</dbReference>
<evidence type="ECO:0000256" key="4">
    <source>
        <dbReference type="ARBA" id="ARBA00022475"/>
    </source>
</evidence>
<feature type="domain" description="EGF-like" evidence="20">
    <location>
        <begin position="121"/>
        <end position="157"/>
    </location>
</feature>
<feature type="disulfide bond" evidence="18">
    <location>
        <begin position="976"/>
        <end position="985"/>
    </location>
</feature>
<feature type="non-terminal residue" evidence="21">
    <location>
        <position position="1"/>
    </location>
</feature>
<dbReference type="GO" id="GO:0043235">
    <property type="term" value="C:receptor complex"/>
    <property type="evidence" value="ECO:0007669"/>
    <property type="project" value="TreeGrafter"/>
</dbReference>
<dbReference type="FunFam" id="2.60.120.200:FF:000081">
    <property type="entry name" value="Crumbs 1, cell polarity complex component"/>
    <property type="match status" value="1"/>
</dbReference>
<evidence type="ECO:0000256" key="8">
    <source>
        <dbReference type="ARBA" id="ARBA00022692"/>
    </source>
</evidence>
<dbReference type="PROSITE" id="PS01187">
    <property type="entry name" value="EGF_CA"/>
    <property type="match status" value="5"/>
</dbReference>
<keyword evidence="15" id="KW-0325">Glycoprotein</keyword>
<feature type="disulfide bond" evidence="18">
    <location>
        <begin position="338"/>
        <end position="347"/>
    </location>
</feature>
<dbReference type="Pfam" id="PF02210">
    <property type="entry name" value="Laminin_G_2"/>
    <property type="match status" value="2"/>
</dbReference>
<dbReference type="GO" id="GO:0005911">
    <property type="term" value="C:cell-cell junction"/>
    <property type="evidence" value="ECO:0007669"/>
    <property type="project" value="UniProtKB-ARBA"/>
</dbReference>
<feature type="disulfide bond" evidence="18">
    <location>
        <begin position="391"/>
        <end position="400"/>
    </location>
</feature>
<dbReference type="PROSITE" id="PS50025">
    <property type="entry name" value="LAM_G_DOMAIN"/>
    <property type="match status" value="2"/>
</dbReference>
<keyword evidence="11" id="KW-0106">Calcium</keyword>
<dbReference type="PRINTS" id="PR00010">
    <property type="entry name" value="EGFBLOOD"/>
</dbReference>
<dbReference type="PRINTS" id="PR01983">
    <property type="entry name" value="NOTCH"/>
</dbReference>
<dbReference type="FunFam" id="2.10.25.10:FF:000031">
    <property type="entry name" value="neurogenic locus notch homolog protein 3"/>
    <property type="match status" value="1"/>
</dbReference>
<keyword evidence="4" id="KW-1003">Cell membrane</keyword>
<dbReference type="SUPFAM" id="SSF57196">
    <property type="entry name" value="EGF/Laminin"/>
    <property type="match status" value="13"/>
</dbReference>
<dbReference type="Gene3D" id="2.10.25.10">
    <property type="entry name" value="Laminin"/>
    <property type="match status" value="16"/>
</dbReference>
<dbReference type="SMART" id="SM00179">
    <property type="entry name" value="EGF_CA"/>
    <property type="match status" value="15"/>
</dbReference>
<dbReference type="Gene3D" id="2.60.120.200">
    <property type="match status" value="2"/>
</dbReference>
<name>Q4T8L6_TETNG</name>
<reference evidence="21" key="2">
    <citation type="submission" date="2004-02" db="EMBL/GenBank/DDBJ databases">
        <authorList>
            <consortium name="Genoscope"/>
            <consortium name="Whitehead Institute Centre for Genome Research"/>
        </authorList>
    </citation>
    <scope>NUCLEOTIDE SEQUENCE</scope>
</reference>
<dbReference type="PANTHER" id="PTHR45836">
    <property type="entry name" value="SLIT HOMOLOG"/>
    <property type="match status" value="1"/>
</dbReference>
<sequence>CTATSDRCLSGPCQNGASCVDTVDDYACICPTAGVRYMGKNCDQLYDACFFAPCENCSSTPGSAEYRCICADGLTGDNCTEEVDECLSGPCSWPRSLCVDQPNRYFCRCPEGFGGRDCRTHVTDCIDAPCENNGTCVLQPEGFECVCAPGFEGKMCEEDVDECLSEPCQNGAICTNGVAEFHCFCVPGFQGYNCELDINECASRPCENNATCINEKDHYQCECLGGFAGVNCERETDECESSPCRNGATCRDLVGMYACECVPGFHGPDCSLDVDECASEPCQNGAACHDMVNSYDCDCSETGFEGDHCETDVPECASNPCQHGGRCLEQVKGYACVCWPGYQGANCETDINECAEQPCENGECFERSDPSYWEADWEVTFADLAGYLCQCHPGFAGENCSVNIDECESEPCQNGATCEDLTNAYSCLCSAGFQGESLRNLRCIQGHSFLVVGFLGAPGELCEVNMDECESQPCENGGWCEDGRASYSCHCPQAEEGQVPWGGQRCHVQLFGCVDHQCLNGAVCQPWLDQGQHGHTCLCPHGFYDDHCSTRTTFSFTTPGFLLLHVGPEDSNHREPEHQAQPGSAVQLRFRTTLPNMVVFFRGDEDNHLLLEIVEGSLHAKVFSEESEMNVRFPGLVSDGDWRGVDVFLEGEALVLLLKGPGCGRDGCRVTDVGADGPFRPSESFSRIYVGGAPAELLAYSWSGAAFIGCLEDLKVDSKPFLPQNLPEQQGPELGCRKRDWCEGDPCLGQGRCIDLWTSYRCDCYRPFYGHNCSHGLLGSHMFVLGLLDASVRVEIRSGNSVETLTFTGRRGVSDGTWHRVNVSMSQRGRSSSPWVITVDGVVDASSAPQHAGAVRFLGEASAVVAVAESFRGCLGALRLGGVYLPFAEQPGAPQQARFHTAAGTAVQLGCTGAPVCSSEPCLNGGACEDQFDQFSCACLPGWGGERCQSDLDDCASQPCAHGSCRDLLAGFQCVCQPGFTGRLCSEDVDDCEDHACEHGGTCQDGVDGYTCACPEDYRGPRCQWRHPPERCGLHVTCANEGVCADGLWGANCTCAPGFTG</sequence>
<feature type="non-terminal residue" evidence="21">
    <location>
        <position position="1061"/>
    </location>
</feature>
<feature type="domain" description="EGF-like" evidence="20">
    <location>
        <begin position="82"/>
        <end position="119"/>
    </location>
</feature>
<evidence type="ECO:0000256" key="3">
    <source>
        <dbReference type="ARBA" id="ARBA00004498"/>
    </source>
</evidence>
<dbReference type="GO" id="GO:0009986">
    <property type="term" value="C:cell surface"/>
    <property type="evidence" value="ECO:0007669"/>
    <property type="project" value="TreeGrafter"/>
</dbReference>
<feature type="domain" description="EGF-like" evidence="20">
    <location>
        <begin position="403"/>
        <end position="444"/>
    </location>
</feature>
<feature type="domain" description="EGF-like" evidence="20">
    <location>
        <begin position="45"/>
        <end position="80"/>
    </location>
</feature>
<dbReference type="FunFam" id="2.10.25.10:FF:000143">
    <property type="entry name" value="Protein crumbs 1"/>
    <property type="match status" value="2"/>
</dbReference>
<evidence type="ECO:0000256" key="10">
    <source>
        <dbReference type="ARBA" id="ARBA00022737"/>
    </source>
</evidence>
<evidence type="ECO:0000256" key="16">
    <source>
        <dbReference type="ARBA" id="ARBA00023273"/>
    </source>
</evidence>
<protein>
    <submittedName>
        <fullName evidence="21">(spotted green pufferfish) hypothetical protein</fullName>
    </submittedName>
</protein>
<feature type="domain" description="EGF-like" evidence="20">
    <location>
        <begin position="951"/>
        <end position="986"/>
    </location>
</feature>
<dbReference type="InterPro" id="IPR000742">
    <property type="entry name" value="EGF"/>
</dbReference>
<feature type="disulfide bond" evidence="18">
    <location>
        <begin position="261"/>
        <end position="270"/>
    </location>
</feature>
<keyword evidence="8" id="KW-0812">Transmembrane</keyword>
<organism evidence="21">
    <name type="scientific">Tetraodon nigroviridis</name>
    <name type="common">Spotted green pufferfish</name>
    <name type="synonym">Chelonodon nigroviridis</name>
    <dbReference type="NCBI Taxonomy" id="99883"/>
    <lineage>
        <taxon>Eukaryota</taxon>
        <taxon>Metazoa</taxon>
        <taxon>Chordata</taxon>
        <taxon>Craniata</taxon>
        <taxon>Vertebrata</taxon>
        <taxon>Euteleostomi</taxon>
        <taxon>Actinopterygii</taxon>
        <taxon>Neopterygii</taxon>
        <taxon>Teleostei</taxon>
        <taxon>Neoteleostei</taxon>
        <taxon>Acanthomorphata</taxon>
        <taxon>Eupercaria</taxon>
        <taxon>Tetraodontiformes</taxon>
        <taxon>Tetradontoidea</taxon>
        <taxon>Tetraodontidae</taxon>
        <taxon>Tetraodon</taxon>
    </lineage>
</organism>
<dbReference type="SMART" id="SM00282">
    <property type="entry name" value="LamG"/>
    <property type="match status" value="2"/>
</dbReference>
<feature type="disulfide bond" evidence="18">
    <location>
        <begin position="70"/>
        <end position="79"/>
    </location>
</feature>
<dbReference type="FunFam" id="2.10.25.10:FF:000391">
    <property type="entry name" value="Weary, isoform C"/>
    <property type="match status" value="1"/>
</dbReference>
<dbReference type="InterPro" id="IPR013320">
    <property type="entry name" value="ConA-like_dom_sf"/>
</dbReference>
<feature type="domain" description="EGF-like" evidence="20">
    <location>
        <begin position="913"/>
        <end position="949"/>
    </location>
</feature>
<feature type="disulfide bond" evidence="18">
    <location>
        <begin position="955"/>
        <end position="965"/>
    </location>
</feature>
<evidence type="ECO:0000313" key="21">
    <source>
        <dbReference type="EMBL" id="CAF90766.1"/>
    </source>
</evidence>
<dbReference type="InterPro" id="IPR013032">
    <property type="entry name" value="EGF-like_CS"/>
</dbReference>
<keyword evidence="12" id="KW-1133">Transmembrane helix</keyword>
<evidence type="ECO:0000256" key="15">
    <source>
        <dbReference type="ARBA" id="ARBA00023180"/>
    </source>
</evidence>
<feature type="domain" description="EGF-like" evidence="20">
    <location>
        <begin position="350"/>
        <end position="401"/>
    </location>
</feature>
<dbReference type="FunFam" id="2.10.25.10:FF:000039">
    <property type="entry name" value="Crumbs cell polarity complex component 1"/>
    <property type="match status" value="1"/>
</dbReference>
<dbReference type="CDD" id="cd00054">
    <property type="entry name" value="EGF_CA"/>
    <property type="match status" value="13"/>
</dbReference>
<keyword evidence="14 18" id="KW-1015">Disulfide bond</keyword>
<dbReference type="PROSITE" id="PS00022">
    <property type="entry name" value="EGF_1"/>
    <property type="match status" value="12"/>
</dbReference>
<feature type="disulfide bond" evidence="18">
    <location>
        <begin position="354"/>
        <end position="364"/>
    </location>
</feature>
<evidence type="ECO:0000256" key="18">
    <source>
        <dbReference type="PROSITE-ProRule" id="PRU00076"/>
    </source>
</evidence>
<dbReference type="FunFam" id="2.10.25.10:FF:000829">
    <property type="entry name" value="Crumbs homolog 2"/>
    <property type="match status" value="1"/>
</dbReference>
<dbReference type="GO" id="GO:0051241">
    <property type="term" value="P:negative regulation of multicellular organismal process"/>
    <property type="evidence" value="ECO:0007669"/>
    <property type="project" value="UniProtKB-ARBA"/>
</dbReference>
<keyword evidence="10" id="KW-0677">Repeat</keyword>
<comment type="caution">
    <text evidence="21">The sequence shown here is derived from an EMBL/GenBank/DDBJ whole genome shotgun (WGS) entry which is preliminary data.</text>
</comment>
<dbReference type="Pfam" id="PF12661">
    <property type="entry name" value="hEGF"/>
    <property type="match status" value="3"/>
</dbReference>
<evidence type="ECO:0000256" key="7">
    <source>
        <dbReference type="ARBA" id="ARBA00022536"/>
    </source>
</evidence>
<feature type="disulfide bond" evidence="18">
    <location>
        <begin position="1014"/>
        <end position="1023"/>
    </location>
</feature>
<reference evidence="21" key="1">
    <citation type="journal article" date="2004" name="Nature">
        <title>Genome duplication in the teleost fish Tetraodon nigroviridis reveals the early vertebrate proto-karyotype.</title>
        <authorList>
            <person name="Jaillon O."/>
            <person name="Aury J.-M."/>
            <person name="Brunet F."/>
            <person name="Petit J.-L."/>
            <person name="Stange-Thomann N."/>
            <person name="Mauceli E."/>
            <person name="Bouneau L."/>
            <person name="Fischer C."/>
            <person name="Ozouf-Costaz C."/>
            <person name="Bernot A."/>
            <person name="Nicaud S."/>
            <person name="Jaffe D."/>
            <person name="Fisher S."/>
            <person name="Lutfalla G."/>
            <person name="Dossat C."/>
            <person name="Segurens B."/>
            <person name="Dasilva C."/>
            <person name="Salanoubat M."/>
            <person name="Levy M."/>
            <person name="Boudet N."/>
            <person name="Castellano S."/>
            <person name="Anthouard V."/>
            <person name="Jubin C."/>
            <person name="Castelli V."/>
            <person name="Katinka M."/>
            <person name="Vacherie B."/>
            <person name="Biemont C."/>
            <person name="Skalli Z."/>
            <person name="Cattolico L."/>
            <person name="Poulain J."/>
            <person name="De Berardinis V."/>
            <person name="Cruaud C."/>
            <person name="Duprat S."/>
            <person name="Brottier P."/>
            <person name="Coutanceau J.-P."/>
            <person name="Gouzy J."/>
            <person name="Parra G."/>
            <person name="Lardier G."/>
            <person name="Chapple C."/>
            <person name="McKernan K.J."/>
            <person name="McEwan P."/>
            <person name="Bosak S."/>
            <person name="Kellis M."/>
            <person name="Volff J.-N."/>
            <person name="Guigo R."/>
            <person name="Zody M.C."/>
            <person name="Mesirov J."/>
            <person name="Lindblad-Toh K."/>
            <person name="Birren B."/>
            <person name="Nusbaum C."/>
            <person name="Kahn D."/>
            <person name="Robinson-Rechavi M."/>
            <person name="Laudet V."/>
            <person name="Schachter V."/>
            <person name="Quetier F."/>
            <person name="Saurin W."/>
            <person name="Scarpelli C."/>
            <person name="Wincker P."/>
            <person name="Lander E.S."/>
            <person name="Weissenbach J."/>
            <person name="Roest Crollius H."/>
        </authorList>
    </citation>
    <scope>NUCLEOTIDE SEQUENCE [LARGE SCALE GENOMIC DNA]</scope>
</reference>
<dbReference type="FunFam" id="2.10.25.10:FF:000208">
    <property type="entry name" value="Crumbs 2, cell polarity complex component"/>
    <property type="match status" value="1"/>
</dbReference>
<feature type="domain" description="EGF-like" evidence="20">
    <location>
        <begin position="159"/>
        <end position="195"/>
    </location>
</feature>
<keyword evidence="6" id="KW-0272">Extracellular matrix</keyword>
<dbReference type="KEGG" id="tng:GSTEN00005171G001"/>
<dbReference type="PROSITE" id="PS50026">
    <property type="entry name" value="EGF_3"/>
    <property type="match status" value="18"/>
</dbReference>
<dbReference type="GO" id="GO:0042995">
    <property type="term" value="C:cell projection"/>
    <property type="evidence" value="ECO:0007669"/>
    <property type="project" value="UniProtKB-SubCell"/>
</dbReference>
<dbReference type="OrthoDB" id="283575at2759"/>
<dbReference type="GO" id="GO:0005509">
    <property type="term" value="F:calcium ion binding"/>
    <property type="evidence" value="ECO:0007669"/>
    <property type="project" value="InterPro"/>
</dbReference>
<evidence type="ECO:0000256" key="9">
    <source>
        <dbReference type="ARBA" id="ARBA00022729"/>
    </source>
</evidence>
<comment type="caution">
    <text evidence="18">Lacks conserved residue(s) required for the propagation of feature annotation.</text>
</comment>
<feature type="disulfide bond" evidence="18">
    <location>
        <begin position="223"/>
        <end position="232"/>
    </location>
</feature>
<evidence type="ECO:0000256" key="12">
    <source>
        <dbReference type="ARBA" id="ARBA00022989"/>
    </source>
</evidence>
<evidence type="ECO:0000256" key="14">
    <source>
        <dbReference type="ARBA" id="ARBA00023157"/>
    </source>
</evidence>
<dbReference type="FunFam" id="2.10.25.10:FF:000004">
    <property type="entry name" value="Neurogenic locus notch 1"/>
    <property type="match status" value="1"/>
</dbReference>
<dbReference type="AlphaFoldDB" id="Q4T8L6"/>
<dbReference type="InterPro" id="IPR000152">
    <property type="entry name" value="EGF-type_Asp/Asn_hydroxyl_site"/>
</dbReference>
<feature type="domain" description="EGF-like" evidence="20">
    <location>
        <begin position="988"/>
        <end position="1024"/>
    </location>
</feature>
<feature type="domain" description="EGF-like" evidence="20">
    <location>
        <begin position="465"/>
        <end position="507"/>
    </location>
</feature>
<evidence type="ECO:0000256" key="5">
    <source>
        <dbReference type="ARBA" id="ARBA00022525"/>
    </source>
</evidence>
<dbReference type="SUPFAM" id="SSF49899">
    <property type="entry name" value="Concanavalin A-like lectins/glucanases"/>
    <property type="match status" value="2"/>
</dbReference>
<feature type="domain" description="Laminin G" evidence="19">
    <location>
        <begin position="731"/>
        <end position="911"/>
    </location>
</feature>
<dbReference type="GO" id="GO:0007219">
    <property type="term" value="P:Notch signaling pathway"/>
    <property type="evidence" value="ECO:0007669"/>
    <property type="project" value="TreeGrafter"/>
</dbReference>
<feature type="domain" description="EGF-like" evidence="20">
    <location>
        <begin position="235"/>
        <end position="271"/>
    </location>
</feature>
<dbReference type="FunFam" id="2.10.25.10:FF:000796">
    <property type="entry name" value="Crumbs cell polarity complex component 2b"/>
    <property type="match status" value="1"/>
</dbReference>
<feature type="domain" description="EGF-like" evidence="20">
    <location>
        <begin position="197"/>
        <end position="233"/>
    </location>
</feature>
<evidence type="ECO:0000259" key="20">
    <source>
        <dbReference type="PROSITE" id="PS50026"/>
    </source>
</evidence>
<evidence type="ECO:0000256" key="2">
    <source>
        <dbReference type="ARBA" id="ARBA00004316"/>
    </source>
</evidence>
<dbReference type="FunFam" id="2.10.25.10:FF:000045">
    <property type="entry name" value="Slit guidance ligand 2"/>
    <property type="match status" value="1"/>
</dbReference>
<dbReference type="PANTHER" id="PTHR45836:SF13">
    <property type="entry name" value="PROTEIN CRUMBS"/>
    <property type="match status" value="1"/>
</dbReference>
<dbReference type="PROSITE" id="PS01186">
    <property type="entry name" value="EGF_2"/>
    <property type="match status" value="11"/>
</dbReference>
<feature type="disulfide bond" evidence="18">
    <location>
        <begin position="539"/>
        <end position="548"/>
    </location>
</feature>
<dbReference type="GO" id="GO:0007163">
    <property type="term" value="P:establishment or maintenance of cell polarity"/>
    <property type="evidence" value="ECO:0007669"/>
    <property type="project" value="UniProtKB-ARBA"/>
</dbReference>
<feature type="disulfide bond" evidence="18">
    <location>
        <begin position="939"/>
        <end position="948"/>
    </location>
</feature>
<evidence type="ECO:0000256" key="11">
    <source>
        <dbReference type="ARBA" id="ARBA00022837"/>
    </source>
</evidence>
<dbReference type="SMART" id="SM00181">
    <property type="entry name" value="EGF"/>
    <property type="match status" value="18"/>
</dbReference>
<accession>Q4T8L6</accession>
<feature type="disulfide bond" evidence="18">
    <location>
        <begin position="109"/>
        <end position="118"/>
    </location>
</feature>
<feature type="domain" description="EGF-like" evidence="20">
    <location>
        <begin position="273"/>
        <end position="310"/>
    </location>
</feature>
<comment type="similarity">
    <text evidence="17">Belongs to the Crumbs protein family.</text>
</comment>
<dbReference type="CDD" id="cd00110">
    <property type="entry name" value="LamG"/>
    <property type="match status" value="2"/>
</dbReference>
<dbReference type="InterPro" id="IPR051355">
    <property type="entry name" value="Notch/Slit_guidance"/>
</dbReference>
<keyword evidence="13" id="KW-0472">Membrane</keyword>
<feature type="domain" description="EGF-like" evidence="20">
    <location>
        <begin position="4"/>
        <end position="43"/>
    </location>
</feature>
<comment type="subcellular location">
    <subcellularLocation>
        <location evidence="1">Apical cell membrane</location>
        <topology evidence="1">Single-pass type I membrane protein</topology>
    </subcellularLocation>
    <subcellularLocation>
        <location evidence="2">Cell projection</location>
    </subcellularLocation>
    <subcellularLocation>
        <location evidence="3">Secreted</location>
        <location evidence="3">Extracellular space</location>
        <location evidence="3">Extracellular matrix</location>
    </subcellularLocation>
</comment>
<dbReference type="InterPro" id="IPR018097">
    <property type="entry name" value="EGF_Ca-bd_CS"/>
</dbReference>
<keyword evidence="7 18" id="KW-0245">EGF-like domain</keyword>
<dbReference type="GO" id="GO:0007411">
    <property type="term" value="P:axon guidance"/>
    <property type="evidence" value="ECO:0007669"/>
    <property type="project" value="TreeGrafter"/>
</dbReference>
<feature type="disulfide bond" evidence="18">
    <location>
        <begin position="764"/>
        <end position="773"/>
    </location>
</feature>
<evidence type="ECO:0000256" key="1">
    <source>
        <dbReference type="ARBA" id="ARBA00004247"/>
    </source>
</evidence>
<dbReference type="GO" id="GO:0051240">
    <property type="term" value="P:positive regulation of multicellular organismal process"/>
    <property type="evidence" value="ECO:0007669"/>
    <property type="project" value="UniProtKB-ARBA"/>
</dbReference>